<keyword evidence="1" id="KW-1133">Transmembrane helix</keyword>
<evidence type="ECO:0000313" key="2">
    <source>
        <dbReference type="EMBL" id="AYG59682.1"/>
    </source>
</evidence>
<gene>
    <name evidence="2" type="ORF">CCGE525_13380</name>
</gene>
<feature type="transmembrane region" description="Helical" evidence="1">
    <location>
        <begin position="50"/>
        <end position="70"/>
    </location>
</feature>
<dbReference type="EMBL" id="CP032694">
    <property type="protein sequence ID" value="AYG59682.1"/>
    <property type="molecule type" value="Genomic_DNA"/>
</dbReference>
<accession>A0A387FW16</accession>
<feature type="transmembrane region" description="Helical" evidence="1">
    <location>
        <begin position="12"/>
        <end position="35"/>
    </location>
</feature>
<keyword evidence="3" id="KW-1185">Reference proteome</keyword>
<organism evidence="2 3">
    <name type="scientific">Rhizobium jaguaris</name>
    <dbReference type="NCBI Taxonomy" id="1312183"/>
    <lineage>
        <taxon>Bacteria</taxon>
        <taxon>Pseudomonadati</taxon>
        <taxon>Pseudomonadota</taxon>
        <taxon>Alphaproteobacteria</taxon>
        <taxon>Hyphomicrobiales</taxon>
        <taxon>Rhizobiaceae</taxon>
        <taxon>Rhizobium/Agrobacterium group</taxon>
        <taxon>Rhizobium</taxon>
    </lineage>
</organism>
<protein>
    <submittedName>
        <fullName evidence="2">Uncharacterized protein</fullName>
    </submittedName>
</protein>
<dbReference type="Proteomes" id="UP000282195">
    <property type="component" value="Chromosome"/>
</dbReference>
<reference evidence="2 3" key="1">
    <citation type="submission" date="2018-10" db="EMBL/GenBank/DDBJ databases">
        <title>Rhizobium etli, R. leguminosarum and a new Rhizobium genospecies from Phaseolus dumosus.</title>
        <authorList>
            <person name="Ramirez-Puebla S.T."/>
            <person name="Rogel-Hernandez M.A."/>
            <person name="Guerrero G."/>
            <person name="Ormeno-Orrillo E."/>
            <person name="Martinez-Romero J.C."/>
            <person name="Negrete-Yankelevich S."/>
            <person name="Martinez-Romero E."/>
        </authorList>
    </citation>
    <scope>NUCLEOTIDE SEQUENCE [LARGE SCALE GENOMIC DNA]</scope>
    <source>
        <strain evidence="2 3">CCGE525</strain>
    </source>
</reference>
<proteinExistence type="predicted"/>
<sequence length="163" mass="17770">MLPLDRGARLAIIIELIKFLGTLTSTLAAIAGAYLDGTKTVDSGRLTLKGWLVVCAAGAGLFLAGAAQVFQFTVDAATAAKINAQNTKTALRLAGLSYPLEPIQLVFTEEFPMDQEALRDYVQTARELAQRFTRPSILFLATPNLMRLQRETTYFSLSLLRST</sequence>
<keyword evidence="1" id="KW-0472">Membrane</keyword>
<keyword evidence="1" id="KW-0812">Transmembrane</keyword>
<evidence type="ECO:0000313" key="3">
    <source>
        <dbReference type="Proteomes" id="UP000282195"/>
    </source>
</evidence>
<dbReference type="KEGG" id="rjg:CCGE525_13380"/>
<evidence type="ECO:0000256" key="1">
    <source>
        <dbReference type="SAM" id="Phobius"/>
    </source>
</evidence>
<name>A0A387FW16_9HYPH</name>
<dbReference type="AlphaFoldDB" id="A0A387FW16"/>